<keyword evidence="4" id="KW-1185">Reference proteome</keyword>
<evidence type="ECO:0000256" key="1">
    <source>
        <dbReference type="SAM" id="Coils"/>
    </source>
</evidence>
<sequence>MTNEGGERKKRWRFWHLEGEDEARQGDRFSGQRGRRRIGEGDGVALIGCGGLSERDGWVWQGTAPVALDGLEQLDCEKRNKRSSLQEGGGEDMINEKLSQLPGGKEVTNGNVAWESDIYSQVMKEVIEEERRGRVRGLGLGPSSLASLSSTQYGEHLDDDHDQCSERMKFLEAENKRLQDKLTCLEGQQTEVLAKRATLRDLVDDNMTDDATPSNSIGTQNVA</sequence>
<reference evidence="3" key="1">
    <citation type="submission" date="2022-04" db="EMBL/GenBank/DDBJ databases">
        <title>Carnegiea gigantea Genome sequencing and assembly v2.</title>
        <authorList>
            <person name="Copetti D."/>
            <person name="Sanderson M.J."/>
            <person name="Burquez A."/>
            <person name="Wojciechowski M.F."/>
        </authorList>
    </citation>
    <scope>NUCLEOTIDE SEQUENCE</scope>
    <source>
        <strain evidence="3">SGP5-SGP5p</strain>
        <tissue evidence="3">Aerial part</tissue>
    </source>
</reference>
<dbReference type="EMBL" id="JAKOGI010002286">
    <property type="protein sequence ID" value="KAJ8422346.1"/>
    <property type="molecule type" value="Genomic_DNA"/>
</dbReference>
<evidence type="ECO:0000256" key="2">
    <source>
        <dbReference type="SAM" id="MobiDB-lite"/>
    </source>
</evidence>
<proteinExistence type="predicted"/>
<gene>
    <name evidence="3" type="ORF">Cgig2_014221</name>
</gene>
<name>A0A9Q1JJB9_9CARY</name>
<feature type="region of interest" description="Disordered" evidence="2">
    <location>
        <begin position="81"/>
        <end position="104"/>
    </location>
</feature>
<comment type="caution">
    <text evidence="3">The sequence shown here is derived from an EMBL/GenBank/DDBJ whole genome shotgun (WGS) entry which is preliminary data.</text>
</comment>
<evidence type="ECO:0000313" key="3">
    <source>
        <dbReference type="EMBL" id="KAJ8422346.1"/>
    </source>
</evidence>
<dbReference type="AlphaFoldDB" id="A0A9Q1JJB9"/>
<keyword evidence="1" id="KW-0175">Coiled coil</keyword>
<feature type="coiled-coil region" evidence="1">
    <location>
        <begin position="161"/>
        <end position="188"/>
    </location>
</feature>
<organism evidence="3 4">
    <name type="scientific">Carnegiea gigantea</name>
    <dbReference type="NCBI Taxonomy" id="171969"/>
    <lineage>
        <taxon>Eukaryota</taxon>
        <taxon>Viridiplantae</taxon>
        <taxon>Streptophyta</taxon>
        <taxon>Embryophyta</taxon>
        <taxon>Tracheophyta</taxon>
        <taxon>Spermatophyta</taxon>
        <taxon>Magnoliopsida</taxon>
        <taxon>eudicotyledons</taxon>
        <taxon>Gunneridae</taxon>
        <taxon>Pentapetalae</taxon>
        <taxon>Caryophyllales</taxon>
        <taxon>Cactineae</taxon>
        <taxon>Cactaceae</taxon>
        <taxon>Cactoideae</taxon>
        <taxon>Echinocereeae</taxon>
        <taxon>Carnegiea</taxon>
    </lineage>
</organism>
<evidence type="ECO:0000313" key="4">
    <source>
        <dbReference type="Proteomes" id="UP001153076"/>
    </source>
</evidence>
<protein>
    <submittedName>
        <fullName evidence="3">Uncharacterized protein</fullName>
    </submittedName>
</protein>
<feature type="compositionally biased region" description="Polar residues" evidence="2">
    <location>
        <begin position="209"/>
        <end position="223"/>
    </location>
</feature>
<feature type="region of interest" description="Disordered" evidence="2">
    <location>
        <begin position="204"/>
        <end position="223"/>
    </location>
</feature>
<accession>A0A9Q1JJB9</accession>
<dbReference type="Proteomes" id="UP001153076">
    <property type="component" value="Unassembled WGS sequence"/>
</dbReference>